<dbReference type="PANTHER" id="PTHR35333:SF3">
    <property type="entry name" value="BETA-LACTAMASE-TYPE TRANSPEPTIDASE FOLD CONTAINING PROTEIN"/>
    <property type="match status" value="1"/>
</dbReference>
<comment type="catalytic activity">
    <reaction evidence="1">
        <text>a beta-lactam + H2O = a substituted beta-amino acid</text>
        <dbReference type="Rhea" id="RHEA:20401"/>
        <dbReference type="ChEBI" id="CHEBI:15377"/>
        <dbReference type="ChEBI" id="CHEBI:35627"/>
        <dbReference type="ChEBI" id="CHEBI:140347"/>
        <dbReference type="EC" id="3.5.2.6"/>
    </reaction>
</comment>
<dbReference type="Proteomes" id="UP000317421">
    <property type="component" value="Unassembled WGS sequence"/>
</dbReference>
<dbReference type="GO" id="GO:0008800">
    <property type="term" value="F:beta-lactamase activity"/>
    <property type="evidence" value="ECO:0007669"/>
    <property type="project" value="UniProtKB-EC"/>
</dbReference>
<evidence type="ECO:0000256" key="5">
    <source>
        <dbReference type="ARBA" id="ARBA00022729"/>
    </source>
</evidence>
<comment type="similarity">
    <text evidence="3">Belongs to the class-A beta-lactamase family.</text>
</comment>
<dbReference type="InterPro" id="IPR036365">
    <property type="entry name" value="PGBD-like_sf"/>
</dbReference>
<proteinExistence type="inferred from homology"/>
<evidence type="ECO:0000259" key="14">
    <source>
        <dbReference type="Pfam" id="PF00768"/>
    </source>
</evidence>
<dbReference type="InterPro" id="IPR036366">
    <property type="entry name" value="PGBDSf"/>
</dbReference>
<dbReference type="Pfam" id="PF00768">
    <property type="entry name" value="Peptidase_S11"/>
    <property type="match status" value="1"/>
</dbReference>
<feature type="binding site" evidence="11">
    <location>
        <position position="635"/>
    </location>
    <ligand>
        <name>substrate</name>
    </ligand>
</feature>
<dbReference type="InterPro" id="IPR001967">
    <property type="entry name" value="Peptidase_S11_N"/>
</dbReference>
<feature type="active site" description="Proton acceptor" evidence="10">
    <location>
        <position position="460"/>
    </location>
</feature>
<dbReference type="RefSeq" id="WP_146446636.1">
    <property type="nucleotide sequence ID" value="NZ_SJPR01000008.1"/>
</dbReference>
<protein>
    <recommendedName>
        <fullName evidence="4">beta-lactamase</fullName>
        <ecNumber evidence="4">3.5.2.6</ecNumber>
    </recommendedName>
</protein>
<dbReference type="GO" id="GO:0046677">
    <property type="term" value="P:response to antibiotic"/>
    <property type="evidence" value="ECO:0007669"/>
    <property type="project" value="InterPro"/>
</dbReference>
<evidence type="ECO:0000256" key="13">
    <source>
        <dbReference type="SAM" id="SignalP"/>
    </source>
</evidence>
<evidence type="ECO:0000256" key="8">
    <source>
        <dbReference type="ARBA" id="ARBA00022984"/>
    </source>
</evidence>
<dbReference type="GO" id="GO:0009252">
    <property type="term" value="P:peptidoglycan biosynthetic process"/>
    <property type="evidence" value="ECO:0007669"/>
    <property type="project" value="UniProtKB-KW"/>
</dbReference>
<dbReference type="InterPro" id="IPR012338">
    <property type="entry name" value="Beta-lactam/transpept-like"/>
</dbReference>
<dbReference type="SUPFAM" id="SSF47090">
    <property type="entry name" value="PGBD-like"/>
    <property type="match status" value="1"/>
</dbReference>
<feature type="active site" description="Acyl-ester intermediate" evidence="10">
    <location>
        <position position="457"/>
    </location>
</feature>
<dbReference type="EMBL" id="SJPR01000008">
    <property type="protein sequence ID" value="TWT93468.1"/>
    <property type="molecule type" value="Genomic_DNA"/>
</dbReference>
<organism evidence="17 18">
    <name type="scientific">Botrimarina colliarenosi</name>
    <dbReference type="NCBI Taxonomy" id="2528001"/>
    <lineage>
        <taxon>Bacteria</taxon>
        <taxon>Pseudomonadati</taxon>
        <taxon>Planctomycetota</taxon>
        <taxon>Planctomycetia</taxon>
        <taxon>Pirellulales</taxon>
        <taxon>Lacipirellulaceae</taxon>
        <taxon>Botrimarina</taxon>
    </lineage>
</organism>
<dbReference type="GO" id="GO:0008360">
    <property type="term" value="P:regulation of cell shape"/>
    <property type="evidence" value="ECO:0007669"/>
    <property type="project" value="UniProtKB-KW"/>
</dbReference>
<sequence precursor="true">MRRQLIGLVLVGVMLAPAFAKPSAQEALDKALGPMLKGHQGVVTVAIKHLETGDSFAYDAERPMPSASMIKLPIMLTAYHAALEGKLSLDDQVVLKEEDKVPGSGLLTENFTAGSALTLRDAIRLMIGWSDNTATNLVIEAIGRASSDDDGDTPGARGIHAVNKLMKALDYENTRLNSLVFRGDTTIDPERSKNFGLGVMNAADTIDLLEKILTVTPEGFDKEKVESMRKEMMGHLRACQAKNTLPRMLPAGTVVAHKGGSVTASRCDGGVIESPTGPIIVCVMTTDNEDTGWDADAEPMTLIAEVGKAAYDYFTAGAGAIDAPKVARVLRMGQEDPLVEPLQRTLNERLDPSPDLSVDGDYGPNTEKAVRAFQKQVGLEPTGEVDGKFWKELGPLLLEDKPAPPPSEAMKDLAPLMPQDPVTGPPVVSCKAWAIADGETGEVLWGFNEDGTRDPASTTKMMTAYVVVKLAEKDPSVLDEVITFSERADKTSGSTSDVNAGEQVSVRELLYGLMLPSGNDASVAFAEHFGARLPGADDESPYDRFIAEMNATAKDLGMDETGYRNTHGLTAEGHVTSARDLVKLAHAAMQNELFRKVVATRRYATTLASTAGYERNIVWNNTDQLLNYEGFYGVKTGTTDPAGACLVSAGKRGEKPLYVVVLGATTGANRYYDARNLYRWAWKELGIE</sequence>
<dbReference type="AlphaFoldDB" id="A0A5C6A2J8"/>
<dbReference type="InterPro" id="IPR000871">
    <property type="entry name" value="Beta-lactam_class-A"/>
</dbReference>
<dbReference type="PRINTS" id="PR00725">
    <property type="entry name" value="DADACBPTASE1"/>
</dbReference>
<dbReference type="GO" id="GO:0030655">
    <property type="term" value="P:beta-lactam antibiotic catabolic process"/>
    <property type="evidence" value="ECO:0007669"/>
    <property type="project" value="InterPro"/>
</dbReference>
<dbReference type="Gene3D" id="3.40.710.10">
    <property type="entry name" value="DD-peptidase/beta-lactamase superfamily"/>
    <property type="match status" value="2"/>
</dbReference>
<evidence type="ECO:0000259" key="15">
    <source>
        <dbReference type="Pfam" id="PF01471"/>
    </source>
</evidence>
<feature type="domain" description="Beta-lactamase class A catalytic" evidence="16">
    <location>
        <begin position="45"/>
        <end position="285"/>
    </location>
</feature>
<accession>A0A5C6A2J8</accession>
<feature type="signal peptide" evidence="13">
    <location>
        <begin position="1"/>
        <end position="20"/>
    </location>
</feature>
<dbReference type="GO" id="GO:0009002">
    <property type="term" value="F:serine-type D-Ala-D-Ala carboxypeptidase activity"/>
    <property type="evidence" value="ECO:0007669"/>
    <property type="project" value="UniProtKB-EC"/>
</dbReference>
<evidence type="ECO:0000313" key="18">
    <source>
        <dbReference type="Proteomes" id="UP000317421"/>
    </source>
</evidence>
<evidence type="ECO:0000256" key="3">
    <source>
        <dbReference type="ARBA" id="ARBA00009009"/>
    </source>
</evidence>
<evidence type="ECO:0000256" key="9">
    <source>
        <dbReference type="ARBA" id="ARBA00023316"/>
    </source>
</evidence>
<evidence type="ECO:0000313" key="17">
    <source>
        <dbReference type="EMBL" id="TWT93468.1"/>
    </source>
</evidence>
<evidence type="ECO:0000256" key="10">
    <source>
        <dbReference type="PIRSR" id="PIRSR618044-1"/>
    </source>
</evidence>
<dbReference type="InterPro" id="IPR002477">
    <property type="entry name" value="Peptidoglycan-bd-like"/>
</dbReference>
<dbReference type="InterPro" id="IPR045155">
    <property type="entry name" value="Beta-lactam_cat"/>
</dbReference>
<evidence type="ECO:0000256" key="6">
    <source>
        <dbReference type="ARBA" id="ARBA00022801"/>
    </source>
</evidence>
<evidence type="ECO:0000256" key="12">
    <source>
        <dbReference type="RuleBase" id="RU004016"/>
    </source>
</evidence>
<dbReference type="GO" id="GO:0006508">
    <property type="term" value="P:proteolysis"/>
    <property type="evidence" value="ECO:0007669"/>
    <property type="project" value="InterPro"/>
</dbReference>
<evidence type="ECO:0000256" key="2">
    <source>
        <dbReference type="ARBA" id="ARBA00007164"/>
    </source>
</evidence>
<keyword evidence="5 13" id="KW-0732">Signal</keyword>
<dbReference type="OrthoDB" id="9791132at2"/>
<dbReference type="PANTHER" id="PTHR35333">
    <property type="entry name" value="BETA-LACTAMASE"/>
    <property type="match status" value="1"/>
</dbReference>
<keyword evidence="17" id="KW-0121">Carboxypeptidase</keyword>
<keyword evidence="9" id="KW-0961">Cell wall biogenesis/degradation</keyword>
<keyword evidence="7" id="KW-0133">Cell shape</keyword>
<keyword evidence="17" id="KW-0645">Protease</keyword>
<feature type="active site" evidence="10">
    <location>
        <position position="517"/>
    </location>
</feature>
<dbReference type="Pfam" id="PF13354">
    <property type="entry name" value="Beta-lactamase2"/>
    <property type="match status" value="1"/>
</dbReference>
<dbReference type="Gene3D" id="1.10.101.10">
    <property type="entry name" value="PGBD-like superfamily/PGBD"/>
    <property type="match status" value="1"/>
</dbReference>
<dbReference type="EC" id="3.5.2.6" evidence="4"/>
<feature type="domain" description="Peptidase S11 D-alanyl-D-alanine carboxypeptidase A N-terminal" evidence="14">
    <location>
        <begin position="425"/>
        <end position="666"/>
    </location>
</feature>
<evidence type="ECO:0000256" key="7">
    <source>
        <dbReference type="ARBA" id="ARBA00022960"/>
    </source>
</evidence>
<keyword evidence="8" id="KW-0573">Peptidoglycan synthesis</keyword>
<name>A0A5C6A2J8_9BACT</name>
<keyword evidence="6 17" id="KW-0378">Hydrolase</keyword>
<dbReference type="InterPro" id="IPR018044">
    <property type="entry name" value="Peptidase_S11"/>
</dbReference>
<feature type="domain" description="Peptidoglycan binding-like" evidence="15">
    <location>
        <begin position="337"/>
        <end position="392"/>
    </location>
</feature>
<gene>
    <name evidence="17" type="ORF">Pla108_39620</name>
</gene>
<reference evidence="17 18" key="1">
    <citation type="submission" date="2019-02" db="EMBL/GenBank/DDBJ databases">
        <title>Deep-cultivation of Planctomycetes and their phenomic and genomic characterization uncovers novel biology.</title>
        <authorList>
            <person name="Wiegand S."/>
            <person name="Jogler M."/>
            <person name="Boedeker C."/>
            <person name="Pinto D."/>
            <person name="Vollmers J."/>
            <person name="Rivas-Marin E."/>
            <person name="Kohn T."/>
            <person name="Peeters S.H."/>
            <person name="Heuer A."/>
            <person name="Rast P."/>
            <person name="Oberbeckmann S."/>
            <person name="Bunk B."/>
            <person name="Jeske O."/>
            <person name="Meyerdierks A."/>
            <person name="Storesund J.E."/>
            <person name="Kallscheuer N."/>
            <person name="Luecker S."/>
            <person name="Lage O.M."/>
            <person name="Pohl T."/>
            <person name="Merkel B.J."/>
            <person name="Hornburger P."/>
            <person name="Mueller R.-W."/>
            <person name="Bruemmer F."/>
            <person name="Labrenz M."/>
            <person name="Spormann A.M."/>
            <person name="Op Den Camp H."/>
            <person name="Overmann J."/>
            <person name="Amann R."/>
            <person name="Jetten M.S.M."/>
            <person name="Mascher T."/>
            <person name="Medema M.H."/>
            <person name="Devos D.P."/>
            <person name="Kaster A.-K."/>
            <person name="Ovreas L."/>
            <person name="Rohde M."/>
            <person name="Galperin M.Y."/>
            <person name="Jogler C."/>
        </authorList>
    </citation>
    <scope>NUCLEOTIDE SEQUENCE [LARGE SCALE GENOMIC DNA]</scope>
    <source>
        <strain evidence="17 18">Pla108</strain>
    </source>
</reference>
<comment type="similarity">
    <text evidence="2 12">Belongs to the peptidase S11 family.</text>
</comment>
<evidence type="ECO:0000256" key="1">
    <source>
        <dbReference type="ARBA" id="ARBA00001526"/>
    </source>
</evidence>
<evidence type="ECO:0000256" key="4">
    <source>
        <dbReference type="ARBA" id="ARBA00012865"/>
    </source>
</evidence>
<comment type="caution">
    <text evidence="17">The sequence shown here is derived from an EMBL/GenBank/DDBJ whole genome shotgun (WGS) entry which is preliminary data.</text>
</comment>
<dbReference type="Pfam" id="PF01471">
    <property type="entry name" value="PG_binding_1"/>
    <property type="match status" value="1"/>
</dbReference>
<feature type="chain" id="PRO_5023038078" description="beta-lactamase" evidence="13">
    <location>
        <begin position="21"/>
        <end position="688"/>
    </location>
</feature>
<evidence type="ECO:0000256" key="11">
    <source>
        <dbReference type="PIRSR" id="PIRSR618044-2"/>
    </source>
</evidence>
<keyword evidence="18" id="KW-1185">Reference proteome</keyword>
<dbReference type="SUPFAM" id="SSF56601">
    <property type="entry name" value="beta-lactamase/transpeptidase-like"/>
    <property type="match status" value="2"/>
</dbReference>
<dbReference type="GO" id="GO:0071555">
    <property type="term" value="P:cell wall organization"/>
    <property type="evidence" value="ECO:0007669"/>
    <property type="project" value="UniProtKB-KW"/>
</dbReference>
<evidence type="ECO:0000259" key="16">
    <source>
        <dbReference type="Pfam" id="PF13354"/>
    </source>
</evidence>